<reference evidence="1" key="2">
    <citation type="journal article" date="2015" name="Data Brief">
        <title>Shoot transcriptome of the giant reed, Arundo donax.</title>
        <authorList>
            <person name="Barrero R.A."/>
            <person name="Guerrero F.D."/>
            <person name="Moolhuijzen P."/>
            <person name="Goolsby J.A."/>
            <person name="Tidwell J."/>
            <person name="Bellgard S.E."/>
            <person name="Bellgard M.I."/>
        </authorList>
    </citation>
    <scope>NUCLEOTIDE SEQUENCE</scope>
    <source>
        <tissue evidence="1">Shoot tissue taken approximately 20 cm above the soil surface</tissue>
    </source>
</reference>
<protein>
    <submittedName>
        <fullName evidence="1">Uncharacterized protein</fullName>
    </submittedName>
</protein>
<evidence type="ECO:0000313" key="1">
    <source>
        <dbReference type="EMBL" id="JAD45077.1"/>
    </source>
</evidence>
<proteinExistence type="predicted"/>
<name>A0A0A9ADB4_ARUDO</name>
<accession>A0A0A9ADB4</accession>
<sequence length="13" mass="1359">MGDLPAAATVARW</sequence>
<organism evidence="1">
    <name type="scientific">Arundo donax</name>
    <name type="common">Giant reed</name>
    <name type="synonym">Donax arundinaceus</name>
    <dbReference type="NCBI Taxonomy" id="35708"/>
    <lineage>
        <taxon>Eukaryota</taxon>
        <taxon>Viridiplantae</taxon>
        <taxon>Streptophyta</taxon>
        <taxon>Embryophyta</taxon>
        <taxon>Tracheophyta</taxon>
        <taxon>Spermatophyta</taxon>
        <taxon>Magnoliopsida</taxon>
        <taxon>Liliopsida</taxon>
        <taxon>Poales</taxon>
        <taxon>Poaceae</taxon>
        <taxon>PACMAD clade</taxon>
        <taxon>Arundinoideae</taxon>
        <taxon>Arundineae</taxon>
        <taxon>Arundo</taxon>
    </lineage>
</organism>
<dbReference type="EMBL" id="GBRH01252818">
    <property type="protein sequence ID" value="JAD45077.1"/>
    <property type="molecule type" value="Transcribed_RNA"/>
</dbReference>
<reference evidence="1" key="1">
    <citation type="submission" date="2014-09" db="EMBL/GenBank/DDBJ databases">
        <authorList>
            <person name="Magalhaes I.L.F."/>
            <person name="Oliveira U."/>
            <person name="Santos F.R."/>
            <person name="Vidigal T.H.D.A."/>
            <person name="Brescovit A.D."/>
            <person name="Santos A.J."/>
        </authorList>
    </citation>
    <scope>NUCLEOTIDE SEQUENCE</scope>
    <source>
        <tissue evidence="1">Shoot tissue taken approximately 20 cm above the soil surface</tissue>
    </source>
</reference>